<protein>
    <submittedName>
        <fullName evidence="1">DUF2750 domain-containing protein</fullName>
    </submittedName>
</protein>
<name>A0ABV5Z704_9GAMM</name>
<evidence type="ECO:0000313" key="1">
    <source>
        <dbReference type="EMBL" id="MFB9885071.1"/>
    </source>
</evidence>
<dbReference type="Pfam" id="PF11042">
    <property type="entry name" value="DUF2750"/>
    <property type="match status" value="1"/>
</dbReference>
<gene>
    <name evidence="1" type="ORF">ACFFLH_01420</name>
</gene>
<organism evidence="1 2">
    <name type="scientific">Balneatrix alpica</name>
    <dbReference type="NCBI Taxonomy" id="75684"/>
    <lineage>
        <taxon>Bacteria</taxon>
        <taxon>Pseudomonadati</taxon>
        <taxon>Pseudomonadota</taxon>
        <taxon>Gammaproteobacteria</taxon>
        <taxon>Oceanospirillales</taxon>
        <taxon>Balneatrichaceae</taxon>
        <taxon>Balneatrix</taxon>
    </lineage>
</organism>
<dbReference type="Proteomes" id="UP001589628">
    <property type="component" value="Unassembled WGS sequence"/>
</dbReference>
<dbReference type="InterPro" id="IPR021284">
    <property type="entry name" value="DUF2750"/>
</dbReference>
<sequence length="134" mass="15396">MPYQLSSAQLQKIRNLPAVDRYDYFLRKVIDWEQIWSLKSAEGWVAMSADGLDCIPVWPHPDFAKEWATDDWADCQPEAVSLDVWLERWTPGLTQDNTYVAIFPNGDDEEVVMSAEELEEALELESGEELGDEE</sequence>
<accession>A0ABV5Z704</accession>
<evidence type="ECO:0000313" key="2">
    <source>
        <dbReference type="Proteomes" id="UP001589628"/>
    </source>
</evidence>
<comment type="caution">
    <text evidence="1">The sequence shown here is derived from an EMBL/GenBank/DDBJ whole genome shotgun (WGS) entry which is preliminary data.</text>
</comment>
<reference evidence="1 2" key="1">
    <citation type="submission" date="2024-09" db="EMBL/GenBank/DDBJ databases">
        <authorList>
            <person name="Sun Q."/>
            <person name="Mori K."/>
        </authorList>
    </citation>
    <scope>NUCLEOTIDE SEQUENCE [LARGE SCALE GENOMIC DNA]</scope>
    <source>
        <strain evidence="1 2">ATCC 51285</strain>
    </source>
</reference>
<keyword evidence="2" id="KW-1185">Reference proteome</keyword>
<proteinExistence type="predicted"/>
<dbReference type="EMBL" id="JBHLZN010000001">
    <property type="protein sequence ID" value="MFB9885071.1"/>
    <property type="molecule type" value="Genomic_DNA"/>
</dbReference>
<dbReference type="RefSeq" id="WP_027313313.1">
    <property type="nucleotide sequence ID" value="NZ_JAUESS010000002.1"/>
</dbReference>